<feature type="transmembrane region" description="Helical" evidence="1">
    <location>
        <begin position="12"/>
        <end position="36"/>
    </location>
</feature>
<dbReference type="EMBL" id="NESQ01000248">
    <property type="protein sequence ID" value="PUU75145.1"/>
    <property type="molecule type" value="Genomic_DNA"/>
</dbReference>
<proteinExistence type="predicted"/>
<dbReference type="Proteomes" id="UP000244722">
    <property type="component" value="Unassembled WGS sequence"/>
</dbReference>
<comment type="caution">
    <text evidence="2">The sequence shown here is derived from an EMBL/GenBank/DDBJ whole genome shotgun (WGS) entry which is preliminary data.</text>
</comment>
<organism evidence="2 3">
    <name type="scientific">Tuber borchii</name>
    <name type="common">White truffle</name>
    <dbReference type="NCBI Taxonomy" id="42251"/>
    <lineage>
        <taxon>Eukaryota</taxon>
        <taxon>Fungi</taxon>
        <taxon>Dikarya</taxon>
        <taxon>Ascomycota</taxon>
        <taxon>Pezizomycotina</taxon>
        <taxon>Pezizomycetes</taxon>
        <taxon>Pezizales</taxon>
        <taxon>Tuberaceae</taxon>
        <taxon>Tuber</taxon>
    </lineage>
</organism>
<gene>
    <name evidence="2" type="ORF">B9Z19DRAFT_1091030</name>
</gene>
<evidence type="ECO:0008006" key="4">
    <source>
        <dbReference type="Google" id="ProtNLM"/>
    </source>
</evidence>
<evidence type="ECO:0000313" key="3">
    <source>
        <dbReference type="Proteomes" id="UP000244722"/>
    </source>
</evidence>
<name>A0A2T6ZI32_TUBBO</name>
<keyword evidence="1" id="KW-1133">Transmembrane helix</keyword>
<keyword evidence="1" id="KW-0812">Transmembrane</keyword>
<evidence type="ECO:0000256" key="1">
    <source>
        <dbReference type="SAM" id="Phobius"/>
    </source>
</evidence>
<evidence type="ECO:0000313" key="2">
    <source>
        <dbReference type="EMBL" id="PUU75145.1"/>
    </source>
</evidence>
<sequence>MQIGLNKVFLWFLPAIGYLLLCLFSSSSFSSLGVLLRSGPTPVFSLFVPINLSFFVLPFTLNFVDGGDSTAQPVKSNWVGIDVKLEVARPSF</sequence>
<feature type="transmembrane region" description="Helical" evidence="1">
    <location>
        <begin position="43"/>
        <end position="64"/>
    </location>
</feature>
<accession>A0A2T6ZI32</accession>
<reference evidence="2 3" key="1">
    <citation type="submission" date="2017-04" db="EMBL/GenBank/DDBJ databases">
        <title>Draft genome sequence of Tuber borchii Vittad., a whitish edible truffle.</title>
        <authorList>
            <consortium name="DOE Joint Genome Institute"/>
            <person name="Murat C."/>
            <person name="Kuo A."/>
            <person name="Barry K.W."/>
            <person name="Clum A."/>
            <person name="Dockter R.B."/>
            <person name="Fauchery L."/>
            <person name="Iotti M."/>
            <person name="Kohler A."/>
            <person name="Labutti K."/>
            <person name="Lindquist E.A."/>
            <person name="Lipzen A."/>
            <person name="Ohm R.A."/>
            <person name="Wang M."/>
            <person name="Grigoriev I.V."/>
            <person name="Zambonelli A."/>
            <person name="Martin F.M."/>
        </authorList>
    </citation>
    <scope>NUCLEOTIDE SEQUENCE [LARGE SCALE GENOMIC DNA]</scope>
    <source>
        <strain evidence="2 3">Tbo3840</strain>
    </source>
</reference>
<protein>
    <recommendedName>
        <fullName evidence="4">Transmembrane protein</fullName>
    </recommendedName>
</protein>
<keyword evidence="3" id="KW-1185">Reference proteome</keyword>
<dbReference type="AlphaFoldDB" id="A0A2T6ZI32"/>
<keyword evidence="1" id="KW-0472">Membrane</keyword>